<comment type="caution">
    <text evidence="1">The sequence shown here is derived from an EMBL/GenBank/DDBJ whole genome shotgun (WGS) entry which is preliminary data.</text>
</comment>
<accession>A0A7X5F1J2</accession>
<protein>
    <submittedName>
        <fullName evidence="1">Uncharacterized protein</fullName>
    </submittedName>
</protein>
<name>A0A7X5F1J2_9HYPH</name>
<dbReference type="SUPFAM" id="SSF69304">
    <property type="entry name" value="Tricorn protease N-terminal domain"/>
    <property type="match status" value="1"/>
</dbReference>
<dbReference type="AlphaFoldDB" id="A0A7X5F1J2"/>
<evidence type="ECO:0000313" key="2">
    <source>
        <dbReference type="Proteomes" id="UP000586722"/>
    </source>
</evidence>
<sequence>MRNTNLWYNLKAAKRSLKEVPETLRLMLGAVTRTFGGAADLPDVGSECPAPSRAYRPDSTPVPIHVVTPSDGHYMTTFFDIDPLSPSGRYLAVTRVPFIWRVPTVGEAASVVVIDLHTGHARTVYRTVGWGAQLGANVQWGADDATLLCNDVIDGRGTGVRIDLRTLTAIPLSGPVYGLTPDRRTSFSARIDYINAGIPGYGVPDPVFGKPRPSERQSKTDGIWRTDLETGASELFLSIDDIVRQLPEQESLAGGTYYVFNVKISPTGTQGFAVLFSRGIPGRAGWPPQLVTFDLDGTNVRLAIPDRIWRRGGHHPSWLPWGDEIVMNLRHDSKKMQFVRFRPDGTDLNVLAPGHVGGGHPSLNQSGTHLLTDAYVSEKLANDKGEVPIRLIDLRTNVETALCHVDTKRLDGWRRIDPHPVWSDRGKKVFFNGIVDGRRQVLCADMSNIS</sequence>
<dbReference type="Proteomes" id="UP000586722">
    <property type="component" value="Unassembled WGS sequence"/>
</dbReference>
<evidence type="ECO:0000313" key="1">
    <source>
        <dbReference type="EMBL" id="NBN78052.1"/>
    </source>
</evidence>
<dbReference type="Gene3D" id="2.130.10.10">
    <property type="entry name" value="YVTN repeat-like/Quinoprotein amine dehydrogenase"/>
    <property type="match status" value="1"/>
</dbReference>
<organism evidence="1 2">
    <name type="scientific">Pannonibacter tanglangensis</name>
    <dbReference type="NCBI Taxonomy" id="2750084"/>
    <lineage>
        <taxon>Bacteria</taxon>
        <taxon>Pseudomonadati</taxon>
        <taxon>Pseudomonadota</taxon>
        <taxon>Alphaproteobacteria</taxon>
        <taxon>Hyphomicrobiales</taxon>
        <taxon>Stappiaceae</taxon>
        <taxon>Pannonibacter</taxon>
    </lineage>
</organism>
<keyword evidence="2" id="KW-1185">Reference proteome</keyword>
<dbReference type="EMBL" id="JAABLQ010000001">
    <property type="protein sequence ID" value="NBN78052.1"/>
    <property type="molecule type" value="Genomic_DNA"/>
</dbReference>
<reference evidence="2" key="1">
    <citation type="submission" date="2020-01" db="EMBL/GenBank/DDBJ databases">
        <authorList>
            <person name="Fang Y."/>
            <person name="Sun R."/>
            <person name="Nie L."/>
            <person name="He J."/>
            <person name="Hao L."/>
            <person name="Wang L."/>
            <person name="Su S."/>
            <person name="Lv E."/>
            <person name="Zhang Z."/>
            <person name="Xie R."/>
            <person name="Liu H."/>
        </authorList>
    </citation>
    <scope>NUCLEOTIDE SEQUENCE [LARGE SCALE GENOMIC DNA]</scope>
    <source>
        <strain evidence="2">XCT-53</strain>
    </source>
</reference>
<gene>
    <name evidence="1" type="ORF">GWI72_07210</name>
</gene>
<proteinExistence type="predicted"/>
<dbReference type="InterPro" id="IPR015943">
    <property type="entry name" value="WD40/YVTN_repeat-like_dom_sf"/>
</dbReference>
<dbReference type="RefSeq" id="WP_161708230.1">
    <property type="nucleotide sequence ID" value="NZ_JAABLQ010000001.1"/>
</dbReference>